<proteinExistence type="predicted"/>
<evidence type="ECO:0000313" key="5">
    <source>
        <dbReference type="Proteomes" id="UP000308705"/>
    </source>
</evidence>
<evidence type="ECO:0000313" key="4">
    <source>
        <dbReference type="EMBL" id="TKK90591.1"/>
    </source>
</evidence>
<comment type="caution">
    <text evidence="3">The sequence shown here is derived from an EMBL/GenBank/DDBJ whole genome shotgun (WGS) entry which is preliminary data.</text>
</comment>
<protein>
    <submittedName>
        <fullName evidence="3">Transposase</fullName>
    </submittedName>
</protein>
<dbReference type="AlphaFoldDB" id="A0A4U3MCX6"/>
<dbReference type="Pfam" id="PF13683">
    <property type="entry name" value="rve_3"/>
    <property type="match status" value="1"/>
</dbReference>
<name>A0A4U3MCX6_9ACTN</name>
<reference evidence="3 5" key="1">
    <citation type="submission" date="2019-04" db="EMBL/GenBank/DDBJ databases">
        <title>Herbidospora sp. NEAU-GS14.nov., a novel actinomycete isolated from soil.</title>
        <authorList>
            <person name="Han L."/>
        </authorList>
    </citation>
    <scope>NUCLEOTIDE SEQUENCE [LARGE SCALE GENOMIC DNA]</scope>
    <source>
        <strain evidence="3 5">NEAU-GS14</strain>
    </source>
</reference>
<dbReference type="InterPro" id="IPR001584">
    <property type="entry name" value="Integrase_cat-core"/>
</dbReference>
<dbReference type="EMBL" id="SZQA01000003">
    <property type="protein sequence ID" value="TKK90591.1"/>
    <property type="molecule type" value="Genomic_DNA"/>
</dbReference>
<dbReference type="EMBL" id="SZQA01000018">
    <property type="protein sequence ID" value="TKK86911.1"/>
    <property type="molecule type" value="Genomic_DNA"/>
</dbReference>
<evidence type="ECO:0000256" key="1">
    <source>
        <dbReference type="SAM" id="MobiDB-lite"/>
    </source>
</evidence>
<dbReference type="OrthoDB" id="568335at2"/>
<gene>
    <name evidence="4" type="ORF">FDA94_06265</name>
    <name evidence="3" type="ORF">FDA94_19130</name>
</gene>
<keyword evidence="5" id="KW-1185">Reference proteome</keyword>
<dbReference type="RefSeq" id="WP_137246055.1">
    <property type="nucleotide sequence ID" value="NZ_SZQA01000003.1"/>
</dbReference>
<feature type="region of interest" description="Disordered" evidence="1">
    <location>
        <begin position="1"/>
        <end position="38"/>
    </location>
</feature>
<organism evidence="3 5">
    <name type="scientific">Herbidospora galbida</name>
    <dbReference type="NCBI Taxonomy" id="2575442"/>
    <lineage>
        <taxon>Bacteria</taxon>
        <taxon>Bacillati</taxon>
        <taxon>Actinomycetota</taxon>
        <taxon>Actinomycetes</taxon>
        <taxon>Streptosporangiales</taxon>
        <taxon>Streptosporangiaceae</taxon>
        <taxon>Herbidospora</taxon>
    </lineage>
</organism>
<evidence type="ECO:0000313" key="3">
    <source>
        <dbReference type="EMBL" id="TKK86911.1"/>
    </source>
</evidence>
<accession>A0A4U3MCX6</accession>
<feature type="domain" description="Integrase catalytic" evidence="2">
    <location>
        <begin position="4"/>
        <end position="30"/>
    </location>
</feature>
<dbReference type="Proteomes" id="UP000308705">
    <property type="component" value="Unassembled WGS sequence"/>
</dbReference>
<dbReference type="GO" id="GO:0015074">
    <property type="term" value="P:DNA integration"/>
    <property type="evidence" value="ECO:0007669"/>
    <property type="project" value="InterPro"/>
</dbReference>
<sequence length="38" mass="4394">SNTHRADALQPWMEHYNTRRRHSALDGHPPISRLSPTS</sequence>
<evidence type="ECO:0000259" key="2">
    <source>
        <dbReference type="Pfam" id="PF13683"/>
    </source>
</evidence>
<feature type="non-terminal residue" evidence="3">
    <location>
        <position position="1"/>
    </location>
</feature>